<dbReference type="SUPFAM" id="SSF48056">
    <property type="entry name" value="Di-copper centre-containing domain"/>
    <property type="match status" value="1"/>
</dbReference>
<proteinExistence type="predicted"/>
<dbReference type="PANTHER" id="PTHR11474">
    <property type="entry name" value="TYROSINASE FAMILY MEMBER"/>
    <property type="match status" value="1"/>
</dbReference>
<feature type="non-terminal residue" evidence="4">
    <location>
        <position position="148"/>
    </location>
</feature>
<feature type="domain" description="Tyrosinase copper-binding" evidence="3">
    <location>
        <begin position="3"/>
        <end position="140"/>
    </location>
</feature>
<dbReference type="PANTHER" id="PTHR11474:SF76">
    <property type="entry name" value="SHKT DOMAIN-CONTAINING PROTEIN"/>
    <property type="match status" value="1"/>
</dbReference>
<feature type="non-terminal residue" evidence="4">
    <location>
        <position position="1"/>
    </location>
</feature>
<keyword evidence="5" id="KW-1185">Reference proteome</keyword>
<organism evidence="4 5">
    <name type="scientific">Candidula unifasciata</name>
    <dbReference type="NCBI Taxonomy" id="100452"/>
    <lineage>
        <taxon>Eukaryota</taxon>
        <taxon>Metazoa</taxon>
        <taxon>Spiralia</taxon>
        <taxon>Lophotrochozoa</taxon>
        <taxon>Mollusca</taxon>
        <taxon>Gastropoda</taxon>
        <taxon>Heterobranchia</taxon>
        <taxon>Euthyneura</taxon>
        <taxon>Panpulmonata</taxon>
        <taxon>Eupulmonata</taxon>
        <taxon>Stylommatophora</taxon>
        <taxon>Helicina</taxon>
        <taxon>Helicoidea</taxon>
        <taxon>Geomitridae</taxon>
        <taxon>Candidula</taxon>
    </lineage>
</organism>
<keyword evidence="2" id="KW-0186">Copper</keyword>
<evidence type="ECO:0000256" key="1">
    <source>
        <dbReference type="ARBA" id="ARBA00022723"/>
    </source>
</evidence>
<dbReference type="GO" id="GO:0016491">
    <property type="term" value="F:oxidoreductase activity"/>
    <property type="evidence" value="ECO:0007669"/>
    <property type="project" value="InterPro"/>
</dbReference>
<sequence length="148" mass="17352">LTTGVPYWDWTQELYDLPELVRENVLPNPSGGKNLDNPWYQGDVRVGDKVYHTTRAIDARLYQRVAAGEHTDLFEQVLNSFEYTSFCQFEVQFEVAHNYIHSLVGGRSQYSLSSLEYTVYDPIFFLHHSNVERLFQIYNEVQKYRGFG</sequence>
<evidence type="ECO:0000313" key="4">
    <source>
        <dbReference type="EMBL" id="CAG5132264.1"/>
    </source>
</evidence>
<dbReference type="PRINTS" id="PR00092">
    <property type="entry name" value="TYROSINASE"/>
</dbReference>
<dbReference type="OrthoDB" id="6153433at2759"/>
<gene>
    <name evidence="4" type="ORF">CUNI_LOCUS17822</name>
</gene>
<accession>A0A8S3ZS33</accession>
<dbReference type="AlphaFoldDB" id="A0A8S3ZS33"/>
<evidence type="ECO:0000256" key="2">
    <source>
        <dbReference type="ARBA" id="ARBA00023008"/>
    </source>
</evidence>
<keyword evidence="1" id="KW-0479">Metal-binding</keyword>
<reference evidence="4" key="1">
    <citation type="submission" date="2021-04" db="EMBL/GenBank/DDBJ databases">
        <authorList>
            <consortium name="Molecular Ecology Group"/>
        </authorList>
    </citation>
    <scope>NUCLEOTIDE SEQUENCE</scope>
</reference>
<evidence type="ECO:0000259" key="3">
    <source>
        <dbReference type="Pfam" id="PF00264"/>
    </source>
</evidence>
<dbReference type="GO" id="GO:0046872">
    <property type="term" value="F:metal ion binding"/>
    <property type="evidence" value="ECO:0007669"/>
    <property type="project" value="UniProtKB-KW"/>
</dbReference>
<dbReference type="Pfam" id="PF00264">
    <property type="entry name" value="Tyrosinase"/>
    <property type="match status" value="1"/>
</dbReference>
<comment type="caution">
    <text evidence="4">The sequence shown here is derived from an EMBL/GenBank/DDBJ whole genome shotgun (WGS) entry which is preliminary data.</text>
</comment>
<protein>
    <recommendedName>
        <fullName evidence="3">Tyrosinase copper-binding domain-containing protein</fullName>
    </recommendedName>
</protein>
<name>A0A8S3ZS33_9EUPU</name>
<dbReference type="InterPro" id="IPR008922">
    <property type="entry name" value="Di-copper_centre_dom_sf"/>
</dbReference>
<dbReference type="Proteomes" id="UP000678393">
    <property type="component" value="Unassembled WGS sequence"/>
</dbReference>
<dbReference type="InterPro" id="IPR050316">
    <property type="entry name" value="Tyrosinase/Hemocyanin"/>
</dbReference>
<dbReference type="Gene3D" id="1.10.1280.10">
    <property type="entry name" value="Di-copper center containing domain from catechol oxidase"/>
    <property type="match status" value="1"/>
</dbReference>
<dbReference type="EMBL" id="CAJHNH020005212">
    <property type="protein sequence ID" value="CAG5132264.1"/>
    <property type="molecule type" value="Genomic_DNA"/>
</dbReference>
<dbReference type="InterPro" id="IPR002227">
    <property type="entry name" value="Tyrosinase_Cu-bd"/>
</dbReference>
<evidence type="ECO:0000313" key="5">
    <source>
        <dbReference type="Proteomes" id="UP000678393"/>
    </source>
</evidence>